<feature type="region of interest" description="Disordered" evidence="1">
    <location>
        <begin position="33"/>
        <end position="111"/>
    </location>
</feature>
<feature type="compositionally biased region" description="Low complexity" evidence="1">
    <location>
        <begin position="43"/>
        <end position="68"/>
    </location>
</feature>
<dbReference type="EMBL" id="JAEKNN010000030">
    <property type="protein sequence ID" value="MBJ7609193.1"/>
    <property type="molecule type" value="Genomic_DNA"/>
</dbReference>
<feature type="compositionally biased region" description="Basic residues" evidence="1">
    <location>
        <begin position="96"/>
        <end position="105"/>
    </location>
</feature>
<reference evidence="2 3" key="1">
    <citation type="submission" date="2020-10" db="EMBL/GenBank/DDBJ databases">
        <title>Ca. Dormibacterota MAGs.</title>
        <authorList>
            <person name="Montgomery K."/>
        </authorList>
    </citation>
    <scope>NUCLEOTIDE SEQUENCE [LARGE SCALE GENOMIC DNA]</scope>
    <source>
        <strain evidence="2">Mitchell_Peninsula_5</strain>
    </source>
</reference>
<evidence type="ECO:0000313" key="3">
    <source>
        <dbReference type="Proteomes" id="UP000614410"/>
    </source>
</evidence>
<evidence type="ECO:0000256" key="1">
    <source>
        <dbReference type="SAM" id="MobiDB-lite"/>
    </source>
</evidence>
<dbReference type="Proteomes" id="UP000614410">
    <property type="component" value="Unassembled WGS sequence"/>
</dbReference>
<dbReference type="AlphaFoldDB" id="A0A934KD62"/>
<protein>
    <submittedName>
        <fullName evidence="2">Uncharacterized protein</fullName>
    </submittedName>
</protein>
<organism evidence="2 3">
    <name type="scientific">Candidatus Amunia macphersoniae</name>
    <dbReference type="NCBI Taxonomy" id="3127014"/>
    <lineage>
        <taxon>Bacteria</taxon>
        <taxon>Bacillati</taxon>
        <taxon>Candidatus Dormiibacterota</taxon>
        <taxon>Candidatus Dormibacteria</taxon>
        <taxon>Candidatus Aeolococcales</taxon>
        <taxon>Candidatus Aeolococcaceae</taxon>
        <taxon>Candidatus Amunia</taxon>
    </lineage>
</organism>
<comment type="caution">
    <text evidence="2">The sequence shown here is derived from an EMBL/GenBank/DDBJ whole genome shotgun (WGS) entry which is preliminary data.</text>
</comment>
<name>A0A934KD62_9BACT</name>
<accession>A0A934KD62</accession>
<proteinExistence type="predicted"/>
<evidence type="ECO:0000313" key="2">
    <source>
        <dbReference type="EMBL" id="MBJ7609193.1"/>
    </source>
</evidence>
<sequence>MNSSGGLPGALRLFAANLTTAAEGVGRVLESVAEALDTPDEPPASARSAPRGRRPAAAAAEPIPTSSPRPRKRTGTPSSRKPAGAPSPRARGTKSTTRRAGHTRRERPSSA</sequence>
<gene>
    <name evidence="2" type="ORF">JF887_07140</name>
</gene>